<comment type="similarity">
    <text evidence="1">Belongs to the UPF0587 family.</text>
</comment>
<accession>A0A6S7ILH1</accession>
<keyword evidence="2" id="KW-0479">Metal-binding</keyword>
<comment type="caution">
    <text evidence="4">The sequence shown here is derived from an EMBL/GenBank/DDBJ whole genome shotgun (WGS) entry which is preliminary data.</text>
</comment>
<keyword evidence="5" id="KW-1185">Reference proteome</keyword>
<dbReference type="InterPro" id="IPR008584">
    <property type="entry name" value="CXXC_Zn-binding_euk"/>
</dbReference>
<proteinExistence type="inferred from homology"/>
<evidence type="ECO:0000256" key="1">
    <source>
        <dbReference type="ARBA" id="ARBA00007818"/>
    </source>
</evidence>
<dbReference type="Pfam" id="PF05907">
    <property type="entry name" value="CXXC_Zn-b_euk"/>
    <property type="match status" value="1"/>
</dbReference>
<evidence type="ECO:0000256" key="3">
    <source>
        <dbReference type="ARBA" id="ARBA00022833"/>
    </source>
</evidence>
<organism evidence="4 5">
    <name type="scientific">Paramuricea clavata</name>
    <name type="common">Red gorgonian</name>
    <name type="synonym">Violescent sea-whip</name>
    <dbReference type="NCBI Taxonomy" id="317549"/>
    <lineage>
        <taxon>Eukaryota</taxon>
        <taxon>Metazoa</taxon>
        <taxon>Cnidaria</taxon>
        <taxon>Anthozoa</taxon>
        <taxon>Octocorallia</taxon>
        <taxon>Malacalcyonacea</taxon>
        <taxon>Plexauridae</taxon>
        <taxon>Paramuricea</taxon>
    </lineage>
</organism>
<dbReference type="PANTHER" id="PTHR12857:SF0">
    <property type="entry name" value="CXXC MOTIF CONTAINING ZINC BINDING PROTEIN"/>
    <property type="match status" value="1"/>
</dbReference>
<evidence type="ECO:0000313" key="4">
    <source>
        <dbReference type="EMBL" id="CAB4006612.1"/>
    </source>
</evidence>
<evidence type="ECO:0000256" key="2">
    <source>
        <dbReference type="ARBA" id="ARBA00022723"/>
    </source>
</evidence>
<dbReference type="SUPFAM" id="SSF141678">
    <property type="entry name" value="MAL13P1.257-like"/>
    <property type="match status" value="1"/>
</dbReference>
<reference evidence="4" key="1">
    <citation type="submission" date="2020-04" db="EMBL/GenBank/DDBJ databases">
        <authorList>
            <person name="Alioto T."/>
            <person name="Alioto T."/>
            <person name="Gomez Garrido J."/>
        </authorList>
    </citation>
    <scope>NUCLEOTIDE SEQUENCE</scope>
    <source>
        <strain evidence="4">A484AB</strain>
    </source>
</reference>
<dbReference type="Proteomes" id="UP001152795">
    <property type="component" value="Unassembled WGS sequence"/>
</dbReference>
<evidence type="ECO:0000313" key="5">
    <source>
        <dbReference type="Proteomes" id="UP001152795"/>
    </source>
</evidence>
<name>A0A6S7ILH1_PARCT</name>
<dbReference type="GO" id="GO:0008270">
    <property type="term" value="F:zinc ion binding"/>
    <property type="evidence" value="ECO:0007669"/>
    <property type="project" value="TreeGrafter"/>
</dbReference>
<dbReference type="AlphaFoldDB" id="A0A6S7ILH1"/>
<gene>
    <name evidence="4" type="ORF">PACLA_8A079487</name>
</gene>
<protein>
    <submittedName>
        <fullName evidence="4">Uncharacterized protein</fullName>
    </submittedName>
</protein>
<keyword evidence="3" id="KW-0862">Zinc</keyword>
<dbReference type="PANTHER" id="PTHR12857">
    <property type="entry name" value="CXXC MOTIF CONTAINING ZINC BINDING PROTEIN"/>
    <property type="match status" value="1"/>
</dbReference>
<sequence>MAECRLDISCQVKVKCLNCGEENPSWIYVTLEESQAIKGSRGNANFVTHCKLCGRQNSLDIMKDSICSYRIQDNNTFKSIVSFDCRGLEPTDFSPRVGFAAKGAESETKFPDINLTEKEWAEYDESAQEAVGIYEVTHQFVKL</sequence>
<dbReference type="OrthoDB" id="10248838at2759"/>
<dbReference type="EMBL" id="CACRXK020005554">
    <property type="protein sequence ID" value="CAB4006612.1"/>
    <property type="molecule type" value="Genomic_DNA"/>
</dbReference>